<organism evidence="1">
    <name type="scientific">bioreactor metagenome</name>
    <dbReference type="NCBI Taxonomy" id="1076179"/>
    <lineage>
        <taxon>unclassified sequences</taxon>
        <taxon>metagenomes</taxon>
        <taxon>ecological metagenomes</taxon>
    </lineage>
</organism>
<accession>A0A645EI14</accession>
<sequence>MNTTYVQAPVSTTIHGREYHHIVGEIALRVGLKYEHLNAIFRRLFMKSLNKSTYQILLFTTTSELYAFTLNNRDLLKNIVSDASAAILNQIRFISDTLNDKRTDKEFRLLHECEFTYDASEKLQAVWKKNVYEGYLSSAAPRSSSEKAFEKFCETASSVEWVYKNGDKGSEYFSIVYEDAFQKVRVFFPDYIICVNDECWIIETKGGFDKYGNSQDIDKFSPRKFAVLKDFLQRHGMKGGFVREDKKSGELCICTEEYSDDVSSSFWSLLRDVIL</sequence>
<name>A0A645EI14_9ZZZZ</name>
<proteinExistence type="predicted"/>
<reference evidence="1" key="1">
    <citation type="submission" date="2019-08" db="EMBL/GenBank/DDBJ databases">
        <authorList>
            <person name="Kucharzyk K."/>
            <person name="Murdoch R.W."/>
            <person name="Higgins S."/>
            <person name="Loffler F."/>
        </authorList>
    </citation>
    <scope>NUCLEOTIDE SEQUENCE</scope>
</reference>
<dbReference type="AlphaFoldDB" id="A0A645EI14"/>
<dbReference type="EMBL" id="VSSQ01047574">
    <property type="protein sequence ID" value="MPN01581.1"/>
    <property type="molecule type" value="Genomic_DNA"/>
</dbReference>
<evidence type="ECO:0000313" key="1">
    <source>
        <dbReference type="EMBL" id="MPN01581.1"/>
    </source>
</evidence>
<comment type="caution">
    <text evidence="1">The sequence shown here is derived from an EMBL/GenBank/DDBJ whole genome shotgun (WGS) entry which is preliminary data.</text>
</comment>
<protein>
    <submittedName>
        <fullName evidence="1">Uncharacterized protein</fullName>
    </submittedName>
</protein>
<gene>
    <name evidence="1" type="ORF">SDC9_148791</name>
</gene>